<dbReference type="SUPFAM" id="SSF55347">
    <property type="entry name" value="Glyceraldehyde-3-phosphate dehydrogenase-like, C-terminal domain"/>
    <property type="match status" value="1"/>
</dbReference>
<gene>
    <name evidence="3" type="ORF">KI659_01995</name>
</gene>
<sequence>MNRRDFLKSGVLLSASSVLTFPYLTGATLDEKPYNVGILGYGNRGSGLYSILDEMSDKFHVSDICDNLPFRLDQAKNRTSGKDIRFHHDLNSMLDQKDLDAVFVATPLSFHFEHAKAAFESGKHIYLEKTMTFSVEQAQELCKIAAERPNQILQVGHQFRYSPLYFKVKEMIDSGYLGKITAIDARWDRNHDWRRYVHSPEFERQINWRMYREYSGGLAAELLSHQMDFIHWAFDCVPSSIYGIGGIDNFKDGRETFDNIQLAFRYEDVGMVGSFGATCSNKQEGYIFKIKGSKGMLSLLMDDGIFYPEEEVREELAEVDGVSGATKLTWTDNKQGIKLTDRPLKEGTYYAVEDFYRCLQEKRMPYSNAFNGGQTAIAVALANESLHTGSVQPWREDYNLIDHPTAKKSVG</sequence>
<dbReference type="Proteomes" id="UP001319104">
    <property type="component" value="Unassembled WGS sequence"/>
</dbReference>
<reference evidence="3 4" key="1">
    <citation type="submission" date="2021-05" db="EMBL/GenBank/DDBJ databases">
        <authorList>
            <person name="Zhang Z.D."/>
            <person name="Osman G."/>
        </authorList>
    </citation>
    <scope>NUCLEOTIDE SEQUENCE [LARGE SCALE GENOMIC DNA]</scope>
    <source>
        <strain evidence="3 4">KCTC 32217</strain>
    </source>
</reference>
<evidence type="ECO:0000313" key="4">
    <source>
        <dbReference type="Proteomes" id="UP001319104"/>
    </source>
</evidence>
<dbReference type="EMBL" id="JAHCMY010000001">
    <property type="protein sequence ID" value="MBS9522776.1"/>
    <property type="molecule type" value="Genomic_DNA"/>
</dbReference>
<dbReference type="PANTHER" id="PTHR43818:SF12">
    <property type="entry name" value="NADH-DEPENDENT DEHYDROGENASE-RELATED"/>
    <property type="match status" value="1"/>
</dbReference>
<comment type="caution">
    <text evidence="3">The sequence shown here is derived from an EMBL/GenBank/DDBJ whole genome shotgun (WGS) entry which is preliminary data.</text>
</comment>
<dbReference type="InterPro" id="IPR050463">
    <property type="entry name" value="Gfo/Idh/MocA_oxidrdct_glycsds"/>
</dbReference>
<feature type="domain" description="Gfo/Idh/MocA-like oxidoreductase N-terminal" evidence="1">
    <location>
        <begin position="35"/>
        <end position="157"/>
    </location>
</feature>
<protein>
    <submittedName>
        <fullName evidence="3">Gfo/Idh/MocA family oxidoreductase</fullName>
    </submittedName>
</protein>
<dbReference type="Gene3D" id="3.30.360.10">
    <property type="entry name" value="Dihydrodipicolinate Reductase, domain 2"/>
    <property type="match status" value="1"/>
</dbReference>
<dbReference type="Pfam" id="PF01408">
    <property type="entry name" value="GFO_IDH_MocA"/>
    <property type="match status" value="1"/>
</dbReference>
<evidence type="ECO:0000259" key="2">
    <source>
        <dbReference type="Pfam" id="PF22725"/>
    </source>
</evidence>
<dbReference type="Gene3D" id="3.40.50.720">
    <property type="entry name" value="NAD(P)-binding Rossmann-like Domain"/>
    <property type="match status" value="1"/>
</dbReference>
<name>A0AAP2CGJ5_9BACT</name>
<dbReference type="InterPro" id="IPR036291">
    <property type="entry name" value="NAD(P)-bd_dom_sf"/>
</dbReference>
<dbReference type="GO" id="GO:0000166">
    <property type="term" value="F:nucleotide binding"/>
    <property type="evidence" value="ECO:0007669"/>
    <property type="project" value="InterPro"/>
</dbReference>
<dbReference type="PANTHER" id="PTHR43818">
    <property type="entry name" value="BCDNA.GH03377"/>
    <property type="match status" value="1"/>
</dbReference>
<keyword evidence="4" id="KW-1185">Reference proteome</keyword>
<dbReference type="SUPFAM" id="SSF51735">
    <property type="entry name" value="NAD(P)-binding Rossmann-fold domains"/>
    <property type="match status" value="1"/>
</dbReference>
<evidence type="ECO:0000313" key="3">
    <source>
        <dbReference type="EMBL" id="MBS9522776.1"/>
    </source>
</evidence>
<accession>A0AAP2CGJ5</accession>
<feature type="domain" description="GFO/IDH/MocA-like oxidoreductase" evidence="2">
    <location>
        <begin position="167"/>
        <end position="297"/>
    </location>
</feature>
<dbReference type="AlphaFoldDB" id="A0AAP2CGJ5"/>
<evidence type="ECO:0000259" key="1">
    <source>
        <dbReference type="Pfam" id="PF01408"/>
    </source>
</evidence>
<organism evidence="3 4">
    <name type="scientific">Litoribacter ruber</name>
    <dbReference type="NCBI Taxonomy" id="702568"/>
    <lineage>
        <taxon>Bacteria</taxon>
        <taxon>Pseudomonadati</taxon>
        <taxon>Bacteroidota</taxon>
        <taxon>Cytophagia</taxon>
        <taxon>Cytophagales</taxon>
        <taxon>Cyclobacteriaceae</taxon>
        <taxon>Litoribacter</taxon>
    </lineage>
</organism>
<proteinExistence type="predicted"/>
<dbReference type="Pfam" id="PF22725">
    <property type="entry name" value="GFO_IDH_MocA_C3"/>
    <property type="match status" value="1"/>
</dbReference>
<dbReference type="InterPro" id="IPR000683">
    <property type="entry name" value="Gfo/Idh/MocA-like_OxRdtase_N"/>
</dbReference>
<dbReference type="RefSeq" id="WP_213943661.1">
    <property type="nucleotide sequence ID" value="NZ_JAHCMY010000001.1"/>
</dbReference>
<dbReference type="InterPro" id="IPR055170">
    <property type="entry name" value="GFO_IDH_MocA-like_dom"/>
</dbReference>